<name>A0A553JUJ0_SHEHA</name>
<comment type="cofactor">
    <cofactor evidence="8">
        <name>heme</name>
        <dbReference type="ChEBI" id="CHEBI:30413"/>
    </cofactor>
    <text evidence="8">Binds 1 heme group per subunit.</text>
</comment>
<dbReference type="CDD" id="cd00454">
    <property type="entry name" value="TrHb1_N"/>
    <property type="match status" value="1"/>
</dbReference>
<dbReference type="GO" id="GO:0019825">
    <property type="term" value="F:oxygen binding"/>
    <property type="evidence" value="ECO:0007669"/>
    <property type="project" value="InterPro"/>
</dbReference>
<dbReference type="Gene3D" id="1.10.490.10">
    <property type="entry name" value="Globins"/>
    <property type="match status" value="1"/>
</dbReference>
<evidence type="ECO:0000313" key="9">
    <source>
        <dbReference type="EMBL" id="TRY16122.1"/>
    </source>
</evidence>
<keyword evidence="5 7" id="KW-0479">Metal-binding</keyword>
<dbReference type="Proteomes" id="UP000318126">
    <property type="component" value="Unassembled WGS sequence"/>
</dbReference>
<dbReference type="InterPro" id="IPR012292">
    <property type="entry name" value="Globin/Proto"/>
</dbReference>
<evidence type="ECO:0000256" key="5">
    <source>
        <dbReference type="ARBA" id="ARBA00022723"/>
    </source>
</evidence>
<keyword evidence="3 7" id="KW-0349">Heme</keyword>
<evidence type="ECO:0000256" key="2">
    <source>
        <dbReference type="ARBA" id="ARBA00022448"/>
    </source>
</evidence>
<keyword evidence="6 7" id="KW-0408">Iron</keyword>
<evidence type="ECO:0000256" key="3">
    <source>
        <dbReference type="ARBA" id="ARBA00022617"/>
    </source>
</evidence>
<dbReference type="InterPro" id="IPR001486">
    <property type="entry name" value="Hemoglobin_trunc"/>
</dbReference>
<comment type="caution">
    <text evidence="9">The sequence shown here is derived from an EMBL/GenBank/DDBJ whole genome shotgun (WGS) entry which is preliminary data.</text>
</comment>
<organism evidence="9 10">
    <name type="scientific">Shewanella hanedai</name>
    <name type="common">Alteromonas hanedai</name>
    <dbReference type="NCBI Taxonomy" id="25"/>
    <lineage>
        <taxon>Bacteria</taxon>
        <taxon>Pseudomonadati</taxon>
        <taxon>Pseudomonadota</taxon>
        <taxon>Gammaproteobacteria</taxon>
        <taxon>Alteromonadales</taxon>
        <taxon>Shewanellaceae</taxon>
        <taxon>Shewanella</taxon>
    </lineage>
</organism>
<dbReference type="PIRSF" id="PIRSF002030">
    <property type="entry name" value="Globin_Protozoa/Cyanobacteria"/>
    <property type="match status" value="1"/>
</dbReference>
<keyword evidence="2 7" id="KW-0813">Transport</keyword>
<evidence type="ECO:0000256" key="4">
    <source>
        <dbReference type="ARBA" id="ARBA00022621"/>
    </source>
</evidence>
<keyword evidence="10" id="KW-1185">Reference proteome</keyword>
<dbReference type="EMBL" id="VKGK01000001">
    <property type="protein sequence ID" value="TRY16122.1"/>
    <property type="molecule type" value="Genomic_DNA"/>
</dbReference>
<dbReference type="Pfam" id="PF01152">
    <property type="entry name" value="Bac_globin"/>
    <property type="match status" value="1"/>
</dbReference>
<evidence type="ECO:0000256" key="7">
    <source>
        <dbReference type="PIRNR" id="PIRNR002030"/>
    </source>
</evidence>
<evidence type="ECO:0000313" key="10">
    <source>
        <dbReference type="Proteomes" id="UP000318126"/>
    </source>
</evidence>
<dbReference type="InterPro" id="IPR016339">
    <property type="entry name" value="Hemoglobin_trunc_I"/>
</dbReference>
<dbReference type="GO" id="GO:0046872">
    <property type="term" value="F:metal ion binding"/>
    <property type="evidence" value="ECO:0007669"/>
    <property type="project" value="UniProtKB-UniRule"/>
</dbReference>
<accession>A0A553JUJ0</accession>
<evidence type="ECO:0000256" key="1">
    <source>
        <dbReference type="ARBA" id="ARBA00009660"/>
    </source>
</evidence>
<dbReference type="GO" id="GO:0020037">
    <property type="term" value="F:heme binding"/>
    <property type="evidence" value="ECO:0007669"/>
    <property type="project" value="InterPro"/>
</dbReference>
<dbReference type="GO" id="GO:0005344">
    <property type="term" value="F:oxygen carrier activity"/>
    <property type="evidence" value="ECO:0007669"/>
    <property type="project" value="UniProtKB-UniRule"/>
</dbReference>
<evidence type="ECO:0000256" key="8">
    <source>
        <dbReference type="PIRSR" id="PIRSR002030-1"/>
    </source>
</evidence>
<dbReference type="AlphaFoldDB" id="A0A553JUJ0"/>
<sequence length="121" mass="13178">MTTLFEQLGGDASVDAAVDIFYRKVLTDDSISQFFDDVDMDRMRAMQKSFLTMAFGGPNSYTGASLREAHAPLLKQGVNTRHFSAVAGHLQATLQELSVPNELIDQVMAIVGSTHDDVLGL</sequence>
<keyword evidence="4 7" id="KW-0561">Oxygen transport</keyword>
<evidence type="ECO:0000256" key="6">
    <source>
        <dbReference type="ARBA" id="ARBA00023004"/>
    </source>
</evidence>
<reference evidence="10" key="1">
    <citation type="submission" date="2019-07" db="EMBL/GenBank/DDBJ databases">
        <title>Shewanella sp. YLB-08 draft genomic sequence.</title>
        <authorList>
            <person name="Yu L."/>
        </authorList>
    </citation>
    <scope>NUCLEOTIDE SEQUENCE [LARGE SCALE GENOMIC DNA]</scope>
    <source>
        <strain evidence="10">JCM 20706</strain>
    </source>
</reference>
<dbReference type="OrthoDB" id="9795814at2"/>
<dbReference type="PROSITE" id="PS01213">
    <property type="entry name" value="GLOBIN_FAM_2"/>
    <property type="match status" value="1"/>
</dbReference>
<dbReference type="InterPro" id="IPR019795">
    <property type="entry name" value="Globin_bac-like_CS"/>
</dbReference>
<feature type="binding site" description="proximal binding residue" evidence="8">
    <location>
        <position position="70"/>
    </location>
    <ligand>
        <name>heme</name>
        <dbReference type="ChEBI" id="CHEBI:30413"/>
    </ligand>
    <ligandPart>
        <name>Fe</name>
        <dbReference type="ChEBI" id="CHEBI:18248"/>
    </ligandPart>
</feature>
<dbReference type="RefSeq" id="WP_143562567.1">
    <property type="nucleotide sequence ID" value="NZ_BMPL01000022.1"/>
</dbReference>
<comment type="similarity">
    <text evidence="1 7">Belongs to the truncated hemoglobin family. Group I subfamily.</text>
</comment>
<gene>
    <name evidence="9" type="ORF">FN961_00360</name>
</gene>
<dbReference type="InterPro" id="IPR009050">
    <property type="entry name" value="Globin-like_sf"/>
</dbReference>
<dbReference type="SUPFAM" id="SSF46458">
    <property type="entry name" value="Globin-like"/>
    <property type="match status" value="1"/>
</dbReference>
<proteinExistence type="inferred from homology"/>
<protein>
    <recommendedName>
        <fullName evidence="7">Group 1 truncated hemoglobin</fullName>
    </recommendedName>
</protein>